<evidence type="ECO:0000313" key="1">
    <source>
        <dbReference type="EMBL" id="QHT37504.1"/>
    </source>
</evidence>
<organism evidence="1">
    <name type="scientific">viral metagenome</name>
    <dbReference type="NCBI Taxonomy" id="1070528"/>
    <lineage>
        <taxon>unclassified sequences</taxon>
        <taxon>metagenomes</taxon>
        <taxon>organismal metagenomes</taxon>
    </lineage>
</organism>
<sequence>MILSALIKNRVFLTTELWRKEQDILQLRELVKETEKIIRKECKHNWIKDYVDNKYGEGSQIIIFCDKCKLNLKNN</sequence>
<dbReference type="EMBL" id="MN738798">
    <property type="protein sequence ID" value="QHT37504.1"/>
    <property type="molecule type" value="Genomic_DNA"/>
</dbReference>
<name>A0A6C0F8U3_9ZZZZ</name>
<protein>
    <submittedName>
        <fullName evidence="1">Uncharacterized protein</fullName>
    </submittedName>
</protein>
<proteinExistence type="predicted"/>
<reference evidence="1" key="1">
    <citation type="journal article" date="2020" name="Nature">
        <title>Giant virus diversity and host interactions through global metagenomics.</title>
        <authorList>
            <person name="Schulz F."/>
            <person name="Roux S."/>
            <person name="Paez-Espino D."/>
            <person name="Jungbluth S."/>
            <person name="Walsh D.A."/>
            <person name="Denef V.J."/>
            <person name="McMahon K.D."/>
            <person name="Konstantinidis K.T."/>
            <person name="Eloe-Fadrosh E.A."/>
            <person name="Kyrpides N.C."/>
            <person name="Woyke T."/>
        </authorList>
    </citation>
    <scope>NUCLEOTIDE SEQUENCE</scope>
    <source>
        <strain evidence="1">GVMAG-S-ERX555997-44</strain>
    </source>
</reference>
<accession>A0A6C0F8U3</accession>
<dbReference type="AlphaFoldDB" id="A0A6C0F8U3"/>